<name>A0A1F6CED3_9BACT</name>
<dbReference type="InterPro" id="IPR013368">
    <property type="entry name" value="YecD_YerC"/>
</dbReference>
<dbReference type="AlphaFoldDB" id="A0A1F6CED3"/>
<dbReference type="GO" id="GO:0003700">
    <property type="term" value="F:DNA-binding transcription factor activity"/>
    <property type="evidence" value="ECO:0007669"/>
    <property type="project" value="InterPro"/>
</dbReference>
<comment type="caution">
    <text evidence="1">The sequence shown here is derived from an EMBL/GenBank/DDBJ whole genome shotgun (WGS) entry which is preliminary data.</text>
</comment>
<dbReference type="InterPro" id="IPR038116">
    <property type="entry name" value="TrpR-like_sf"/>
</dbReference>
<accession>A0A1F6CED3</accession>
<dbReference type="PANTHER" id="PTHR40080">
    <property type="entry name" value="LMO1763 PROTEIN"/>
    <property type="match status" value="1"/>
</dbReference>
<dbReference type="Pfam" id="PF01371">
    <property type="entry name" value="Trp_repressor"/>
    <property type="match status" value="1"/>
</dbReference>
<dbReference type="InterPro" id="IPR000831">
    <property type="entry name" value="Trp_repress"/>
</dbReference>
<protein>
    <recommendedName>
        <fullName evidence="3">Transcriptional regulator</fullName>
    </recommendedName>
</protein>
<sequence length="103" mass="11889">MVKATKKDKSGWYSEHFAELVEVISEAGEDKDLLTEFLLDLWTPTEIREISKRWQVVKMLHDKVPHHKIARKLGISVATVTRGSREMSNREGGFQEFIKKYGA</sequence>
<dbReference type="GO" id="GO:0043565">
    <property type="term" value="F:sequence-specific DNA binding"/>
    <property type="evidence" value="ECO:0007669"/>
    <property type="project" value="InterPro"/>
</dbReference>
<evidence type="ECO:0000313" key="1">
    <source>
        <dbReference type="EMBL" id="OGG47529.1"/>
    </source>
</evidence>
<reference evidence="1 2" key="1">
    <citation type="journal article" date="2016" name="Nat. Commun.">
        <title>Thousands of microbial genomes shed light on interconnected biogeochemical processes in an aquifer system.</title>
        <authorList>
            <person name="Anantharaman K."/>
            <person name="Brown C.T."/>
            <person name="Hug L.A."/>
            <person name="Sharon I."/>
            <person name="Castelle C.J."/>
            <person name="Probst A.J."/>
            <person name="Thomas B.C."/>
            <person name="Singh A."/>
            <person name="Wilkins M.J."/>
            <person name="Karaoz U."/>
            <person name="Brodie E.L."/>
            <person name="Williams K.H."/>
            <person name="Hubbard S.S."/>
            <person name="Banfield J.F."/>
        </authorList>
    </citation>
    <scope>NUCLEOTIDE SEQUENCE [LARGE SCALE GENOMIC DNA]</scope>
</reference>
<dbReference type="InterPro" id="IPR010921">
    <property type="entry name" value="Trp_repressor/repl_initiator"/>
</dbReference>
<dbReference type="Proteomes" id="UP000178344">
    <property type="component" value="Unassembled WGS sequence"/>
</dbReference>
<dbReference type="EMBL" id="MFKQ01000008">
    <property type="protein sequence ID" value="OGG47529.1"/>
    <property type="molecule type" value="Genomic_DNA"/>
</dbReference>
<dbReference type="Gene3D" id="1.10.1270.10">
    <property type="entry name" value="TrpR-like"/>
    <property type="match status" value="1"/>
</dbReference>
<dbReference type="SUPFAM" id="SSF48295">
    <property type="entry name" value="TrpR-like"/>
    <property type="match status" value="1"/>
</dbReference>
<evidence type="ECO:0000313" key="2">
    <source>
        <dbReference type="Proteomes" id="UP000178344"/>
    </source>
</evidence>
<evidence type="ECO:0008006" key="3">
    <source>
        <dbReference type="Google" id="ProtNLM"/>
    </source>
</evidence>
<organism evidence="1 2">
    <name type="scientific">Candidatus Kaiserbacteria bacterium RIFCSPHIGHO2_01_FULL_49_13</name>
    <dbReference type="NCBI Taxonomy" id="1798477"/>
    <lineage>
        <taxon>Bacteria</taxon>
        <taxon>Candidatus Kaiseribacteriota</taxon>
    </lineage>
</organism>
<proteinExistence type="predicted"/>
<dbReference type="PANTHER" id="PTHR40080:SF1">
    <property type="entry name" value="TRPR-LIKE PROTEIN YERC_YECD"/>
    <property type="match status" value="1"/>
</dbReference>
<gene>
    <name evidence="1" type="ORF">A2671_02080</name>
</gene>